<evidence type="ECO:0000313" key="1">
    <source>
        <dbReference type="EMBL" id="RSO57529.1"/>
    </source>
</evidence>
<name>A0A3R9QTR8_9GAMM</name>
<sequence length="78" mass="9265">MYDLISVFDVVDVDTGEIVEVSYYEEVVENDFGNMKVNIHNRIWMTARSEMLFPSTELEGHYYCKNYDPPKYFRVPKS</sequence>
<organism evidence="1 2">
    <name type="scientific">Acinetobacter lactucae</name>
    <dbReference type="NCBI Taxonomy" id="1785128"/>
    <lineage>
        <taxon>Bacteria</taxon>
        <taxon>Pseudomonadati</taxon>
        <taxon>Pseudomonadota</taxon>
        <taxon>Gammaproteobacteria</taxon>
        <taxon>Moraxellales</taxon>
        <taxon>Moraxellaceae</taxon>
        <taxon>Acinetobacter</taxon>
        <taxon>Acinetobacter calcoaceticus/baumannii complex</taxon>
    </lineage>
</organism>
<proteinExistence type="predicted"/>
<protein>
    <submittedName>
        <fullName evidence="1">Uncharacterized protein</fullName>
    </submittedName>
</protein>
<dbReference type="EMBL" id="RFES01000005">
    <property type="protein sequence ID" value="RSO57529.1"/>
    <property type="molecule type" value="Genomic_DNA"/>
</dbReference>
<dbReference type="Proteomes" id="UP000276905">
    <property type="component" value="Unassembled WGS sequence"/>
</dbReference>
<evidence type="ECO:0000313" key="2">
    <source>
        <dbReference type="Proteomes" id="UP000276905"/>
    </source>
</evidence>
<dbReference type="AlphaFoldDB" id="A0A3R9QTR8"/>
<dbReference type="RefSeq" id="WP_125698851.1">
    <property type="nucleotide sequence ID" value="NZ_RFES01000005.1"/>
</dbReference>
<accession>A0A3R9QTR8</accession>
<comment type="caution">
    <text evidence="1">The sequence shown here is derived from an EMBL/GenBank/DDBJ whole genome shotgun (WGS) entry which is preliminary data.</text>
</comment>
<gene>
    <name evidence="1" type="ORF">EA756_08525</name>
</gene>
<reference evidence="1 2" key="1">
    <citation type="submission" date="2018-10" db="EMBL/GenBank/DDBJ databases">
        <title>GWAS and RNA-Seq identify cryptic mechanisms of antimicrobial resistance in Acinetobacter baumannii.</title>
        <authorList>
            <person name="Sahl J.W."/>
        </authorList>
    </citation>
    <scope>NUCLEOTIDE SEQUENCE [LARGE SCALE GENOMIC DNA]</scope>
    <source>
        <strain evidence="1 2">TG41018</strain>
    </source>
</reference>